<gene>
    <name evidence="1" type="ORF">FZEAL_4198</name>
</gene>
<dbReference type="EMBL" id="JABEYC010000285">
    <property type="protein sequence ID" value="KAF4979641.1"/>
    <property type="molecule type" value="Genomic_DNA"/>
</dbReference>
<proteinExistence type="predicted"/>
<dbReference type="InterPro" id="IPR015947">
    <property type="entry name" value="PUA-like_sf"/>
</dbReference>
<sequence>MQTSLQNVDPLSALGSAASSQDDRQYRAIGLDEDSLLEVCDTVRASLHEGRSLGPRWEEAMGFLAAILRDETDGMPVIEFAAIENARLDKLLLDIVDPENRPSPTPTRFDVDVRLAERLQRRWRARFREDYFTIDQERYLSLSKTGRLKDVEFNLESGSGQERWKAKGCETLSELEGNLEFEPGHWWLNLACAHRDSIIGSARETPTKGKYGVAALPLLTGREDIPSNDGTIRYVREGRITDMHVSLISQVGSTIRILRGHRLHSPFAPKDGIRYDGLYIIRQYGQRLNLNTELHRMILTLQRVDAQQSIEGIIGIPRPSELDDWVLFKKYEGEMIKQKKGDQGFMD</sequence>
<evidence type="ECO:0008006" key="3">
    <source>
        <dbReference type="Google" id="ProtNLM"/>
    </source>
</evidence>
<accession>A0A8H4UMW7</accession>
<dbReference type="Proteomes" id="UP000635477">
    <property type="component" value="Unassembled WGS sequence"/>
</dbReference>
<evidence type="ECO:0000313" key="2">
    <source>
        <dbReference type="Proteomes" id="UP000635477"/>
    </source>
</evidence>
<keyword evidence="2" id="KW-1185">Reference proteome</keyword>
<dbReference type="AlphaFoldDB" id="A0A8H4UMW7"/>
<dbReference type="InterPro" id="IPR036987">
    <property type="entry name" value="SRA-YDG_sf"/>
</dbReference>
<organism evidence="1 2">
    <name type="scientific">Fusarium zealandicum</name>
    <dbReference type="NCBI Taxonomy" id="1053134"/>
    <lineage>
        <taxon>Eukaryota</taxon>
        <taxon>Fungi</taxon>
        <taxon>Dikarya</taxon>
        <taxon>Ascomycota</taxon>
        <taxon>Pezizomycotina</taxon>
        <taxon>Sordariomycetes</taxon>
        <taxon>Hypocreomycetidae</taxon>
        <taxon>Hypocreales</taxon>
        <taxon>Nectriaceae</taxon>
        <taxon>Fusarium</taxon>
        <taxon>Fusarium staphyleae species complex</taxon>
    </lineage>
</organism>
<dbReference type="Gene3D" id="2.30.280.10">
    <property type="entry name" value="SRA-YDG"/>
    <property type="match status" value="1"/>
</dbReference>
<dbReference type="SUPFAM" id="SSF88697">
    <property type="entry name" value="PUA domain-like"/>
    <property type="match status" value="1"/>
</dbReference>
<protein>
    <recommendedName>
        <fullName evidence="3">YDG domain-containing protein</fullName>
    </recommendedName>
</protein>
<name>A0A8H4UMW7_9HYPO</name>
<comment type="caution">
    <text evidence="1">The sequence shown here is derived from an EMBL/GenBank/DDBJ whole genome shotgun (WGS) entry which is preliminary data.</text>
</comment>
<evidence type="ECO:0000313" key="1">
    <source>
        <dbReference type="EMBL" id="KAF4979641.1"/>
    </source>
</evidence>
<reference evidence="1" key="2">
    <citation type="submission" date="2020-05" db="EMBL/GenBank/DDBJ databases">
        <authorList>
            <person name="Kim H.-S."/>
            <person name="Proctor R.H."/>
            <person name="Brown D.W."/>
        </authorList>
    </citation>
    <scope>NUCLEOTIDE SEQUENCE</scope>
    <source>
        <strain evidence="1">NRRL 22465</strain>
    </source>
</reference>
<dbReference type="OrthoDB" id="3244603at2759"/>
<reference evidence="1" key="1">
    <citation type="journal article" date="2020" name="BMC Genomics">
        <title>Correction to: Identification and distribution of gene clusters required for synthesis of sphingolipid metabolism inhibitors in diverse species of the filamentous fungus Fusarium.</title>
        <authorList>
            <person name="Kim H.S."/>
            <person name="Lohmar J.M."/>
            <person name="Busman M."/>
            <person name="Brown D.W."/>
            <person name="Naumann T.A."/>
            <person name="Divon H.H."/>
            <person name="Lysoe E."/>
            <person name="Uhlig S."/>
            <person name="Proctor R.H."/>
        </authorList>
    </citation>
    <scope>NUCLEOTIDE SEQUENCE</scope>
    <source>
        <strain evidence="1">NRRL 22465</strain>
    </source>
</reference>